<accession>U5QHR4</accession>
<keyword evidence="3" id="KW-0602">Photosynthesis</keyword>
<evidence type="ECO:0000256" key="2">
    <source>
        <dbReference type="ARBA" id="ARBA00012825"/>
    </source>
</evidence>
<evidence type="ECO:0000313" key="13">
    <source>
        <dbReference type="Proteomes" id="UP000017396"/>
    </source>
</evidence>
<dbReference type="PANTHER" id="PTHR44119:SF1">
    <property type="entry name" value="MAGNESIUM-CHELATASE SUBUNIT CHLH, CHLOROPLASTIC"/>
    <property type="match status" value="1"/>
</dbReference>
<evidence type="ECO:0000256" key="3">
    <source>
        <dbReference type="ARBA" id="ARBA00022531"/>
    </source>
</evidence>
<dbReference type="GO" id="GO:0016851">
    <property type="term" value="F:magnesium chelatase activity"/>
    <property type="evidence" value="ECO:0007669"/>
    <property type="project" value="UniProtKB-EC"/>
</dbReference>
<gene>
    <name evidence="12" type="primary">cobN</name>
    <name evidence="12" type="ORF">GKIL_0959</name>
</gene>
<dbReference type="AlphaFoldDB" id="U5QHR4"/>
<evidence type="ECO:0000256" key="4">
    <source>
        <dbReference type="ARBA" id="ARBA00022598"/>
    </source>
</evidence>
<evidence type="ECO:0000256" key="6">
    <source>
        <dbReference type="ARBA" id="ARBA00022840"/>
    </source>
</evidence>
<evidence type="ECO:0000256" key="1">
    <source>
        <dbReference type="ARBA" id="ARBA00010851"/>
    </source>
</evidence>
<reference evidence="12 13" key="1">
    <citation type="journal article" date="2013" name="PLoS ONE">
        <title>Cultivation and Complete Genome Sequencing of Gloeobacter kilaueensis sp. nov., from a Lava Cave in Kilauea Caldera, Hawai'i.</title>
        <authorList>
            <person name="Saw J.H."/>
            <person name="Schatz M."/>
            <person name="Brown M.V."/>
            <person name="Kunkel D.D."/>
            <person name="Foster J.S."/>
            <person name="Shick H."/>
            <person name="Christensen S."/>
            <person name="Hou S."/>
            <person name="Wan X."/>
            <person name="Donachie S.P."/>
        </authorList>
    </citation>
    <scope>NUCLEOTIDE SEQUENCE [LARGE SCALE GENOMIC DNA]</scope>
    <source>
        <strain evidence="13">JS</strain>
    </source>
</reference>
<keyword evidence="13" id="KW-1185">Reference proteome</keyword>
<keyword evidence="5" id="KW-0547">Nucleotide-binding</keyword>
<evidence type="ECO:0000259" key="11">
    <source>
        <dbReference type="Pfam" id="PF11965"/>
    </source>
</evidence>
<dbReference type="eggNOG" id="COG1429">
    <property type="taxonomic scope" value="Bacteria"/>
</dbReference>
<organism evidence="12 13">
    <name type="scientific">Gloeobacter kilaueensis (strain ATCC BAA-2537 / CCAP 1431/1 / ULC 316 / JS1)</name>
    <dbReference type="NCBI Taxonomy" id="1183438"/>
    <lineage>
        <taxon>Bacteria</taxon>
        <taxon>Bacillati</taxon>
        <taxon>Cyanobacteriota</taxon>
        <taxon>Cyanophyceae</taxon>
        <taxon>Gloeobacterales</taxon>
        <taxon>Gloeobacteraceae</taxon>
        <taxon>Gloeobacter</taxon>
    </lineage>
</organism>
<comment type="catalytic activity">
    <reaction evidence="9">
        <text>protoporphyrin IX + Mg(2+) + ATP + H2O = Mg-protoporphyrin IX + ADP + phosphate + 3 H(+)</text>
        <dbReference type="Rhea" id="RHEA:13961"/>
        <dbReference type="ChEBI" id="CHEBI:15377"/>
        <dbReference type="ChEBI" id="CHEBI:15378"/>
        <dbReference type="ChEBI" id="CHEBI:18420"/>
        <dbReference type="ChEBI" id="CHEBI:30616"/>
        <dbReference type="ChEBI" id="CHEBI:43474"/>
        <dbReference type="ChEBI" id="CHEBI:57306"/>
        <dbReference type="ChEBI" id="CHEBI:60492"/>
        <dbReference type="ChEBI" id="CHEBI:456216"/>
        <dbReference type="EC" id="6.6.1.1"/>
    </reaction>
</comment>
<feature type="domain" description="CobN/magnesium chelatase" evidence="10">
    <location>
        <begin position="767"/>
        <end position="1190"/>
    </location>
</feature>
<dbReference type="Pfam" id="PF11965">
    <property type="entry name" value="DUF3479"/>
    <property type="match status" value="1"/>
</dbReference>
<dbReference type="STRING" id="1183438.GKIL_0959"/>
<evidence type="ECO:0000256" key="9">
    <source>
        <dbReference type="ARBA" id="ARBA00048693"/>
    </source>
</evidence>
<feature type="domain" description="CobN/magnesium chelatase" evidence="10">
    <location>
        <begin position="161"/>
        <end position="752"/>
    </location>
</feature>
<dbReference type="CDD" id="cd10150">
    <property type="entry name" value="CobN_like"/>
    <property type="match status" value="1"/>
</dbReference>
<keyword evidence="4 12" id="KW-0436">Ligase</keyword>
<dbReference type="GO" id="GO:0015979">
    <property type="term" value="P:photosynthesis"/>
    <property type="evidence" value="ECO:0007669"/>
    <property type="project" value="UniProtKB-KW"/>
</dbReference>
<proteinExistence type="inferred from homology"/>
<evidence type="ECO:0000256" key="8">
    <source>
        <dbReference type="ARBA" id="ARBA00023444"/>
    </source>
</evidence>
<dbReference type="InterPro" id="IPR003672">
    <property type="entry name" value="CobN/Mg_chltase"/>
</dbReference>
<evidence type="ECO:0000259" key="10">
    <source>
        <dbReference type="Pfam" id="PF02514"/>
    </source>
</evidence>
<dbReference type="GO" id="GO:0015995">
    <property type="term" value="P:chlorophyll biosynthetic process"/>
    <property type="evidence" value="ECO:0007669"/>
    <property type="project" value="UniProtKB-KW"/>
</dbReference>
<evidence type="ECO:0000256" key="7">
    <source>
        <dbReference type="ARBA" id="ARBA00023171"/>
    </source>
</evidence>
<dbReference type="GO" id="GO:0005524">
    <property type="term" value="F:ATP binding"/>
    <property type="evidence" value="ECO:0007669"/>
    <property type="project" value="UniProtKB-KW"/>
</dbReference>
<dbReference type="EC" id="6.6.1.1" evidence="2"/>
<dbReference type="PATRIC" id="fig|1183438.3.peg.952"/>
<comment type="similarity">
    <text evidence="1">Belongs to the Mg-chelatase subunit H family.</text>
</comment>
<dbReference type="PANTHER" id="PTHR44119">
    <property type="entry name" value="MAGNESIUM-CHELATASE SUBUNIT CHLH, CHLOROPLASTIC"/>
    <property type="match status" value="1"/>
</dbReference>
<name>U5QHR4_GLOK1</name>
<dbReference type="Proteomes" id="UP000017396">
    <property type="component" value="Chromosome"/>
</dbReference>
<keyword evidence="7" id="KW-0149">Chlorophyll biosynthesis</keyword>
<dbReference type="InterPro" id="IPR022571">
    <property type="entry name" value="Mg_chelatase_H_N"/>
</dbReference>
<dbReference type="Pfam" id="PF02514">
    <property type="entry name" value="CobN-Mg_chel"/>
    <property type="match status" value="2"/>
</dbReference>
<evidence type="ECO:0000313" key="12">
    <source>
        <dbReference type="EMBL" id="AGY57205.1"/>
    </source>
</evidence>
<evidence type="ECO:0000256" key="5">
    <source>
        <dbReference type="ARBA" id="ARBA00022741"/>
    </source>
</evidence>
<dbReference type="EMBL" id="CP003587">
    <property type="protein sequence ID" value="AGY57205.1"/>
    <property type="molecule type" value="Genomic_DNA"/>
</dbReference>
<feature type="domain" description="Magnesium chelatase subunit H N-terminal" evidence="11">
    <location>
        <begin position="3"/>
        <end position="157"/>
    </location>
</feature>
<comment type="pathway">
    <text evidence="8">Porphyrin-containing compound metabolism.</text>
</comment>
<dbReference type="OrthoDB" id="9757976at2"/>
<keyword evidence="6" id="KW-0067">ATP-binding</keyword>
<dbReference type="HOGENOM" id="CLU_002017_1_2_3"/>
<dbReference type="KEGG" id="glj:GKIL_0959"/>
<protein>
    <recommendedName>
        <fullName evidence="2">magnesium chelatase</fullName>
        <ecNumber evidence="2">6.6.1.1</ecNumber>
    </recommendedName>
</protein>
<dbReference type="RefSeq" id="WP_023172267.1">
    <property type="nucleotide sequence ID" value="NC_022600.1"/>
</dbReference>
<sequence>MHTVLLAGFESFNSDLYREAAERVARVCPDLELVVFNDRDLVARPTEVEVALTGASAFLGSLLFDYQQVQWLAERLEAIPQRLVFESAIELMGQTRLGSFQLGQGKGMPKPVQLLLSKFSSTREEDRLAGYLGFLKAGPRLLRFVPGKKARDLRNWLTLYGYWNAGGAENVANLFLLLAQEYLGVAVRAVPPVQPMPDSGLVHPAASHLFTRPADYLAWYDRQFPERREWPRVALLLYRKHVVSKLPYIPQLIERLEAKGLRTLPVFVTGVEGHTIVRDWLAGPDTQTAPGAVRVDALVSTLGFALVGGPAGSMEAGRRIDAGVRILERNNVPYFVSAPLLIQDIRSWYRQGVGGLQAAVLYALPELDGAIDPVPLGGLVGERIYLVPERVDRLAGRIQRWVQLRRTPAKKRRIGIVLYGFPPGYGATGTAALLNVPASLVTFLRSLASQGYDLGGPVPEDGEALIARLRQSEQQQQPGANSGERIDPRQLERWLGYRRTRRVERHWGALDRAELGFDGQQFQLAGIRLGNVWIGVQPALGVPGDPMRLLFEKDLTPHPQYVAFYRWLEDVFAADALVHFGMHGTFEWLPGAPLGNTGESWPDFLVGNLPNLYIYAANNPSESVLAKRRGYGVLVSHNVPAYGRAGLYKELAQIKELLEEYRAAPGENQPLEAVIEQKVKAAGLDTDCPPTDSFDTYSAQLHLYLQTLENRLFSSGLHVLGQKPTTEQLQSYLDACFAEHLATPLLGAVARGDRFEQLRQEAILTSEQLEQLQHACAVRDLLLRTGEEMTNLLRGLDGQYIPPAPGGDLIRDGAGVLPTGRNIHALDPYRMPSEGAYLRGRQIAENILNDHRKAHGSYPETVAVLLWGLDAIKTRGESVGILLGLVGARPLKEKTGRVVAYELISLAELGRPRIDVLASLSGIFRDTFANVLENLDDLFTRAAAIDEPPELNFIRKHALAFAQQGITNPTARLFSNPKGDYGSLVGDQILTSSWEQTEQLATTWQGRNQYSYGRKDQGTARPELLERLLTTTGRIVQQIDSVEYGLTDIQEYYANTGALKLAAQRSANRPVGASFVESFSQSTEPIELDALLRLEYRGKLLNPKWAEQMAGQGSGGAYEISQRFTALVGWSATAEFRDNWVYDQAAQTYALDPAMAARLRKNNPEAFRNIVARLLEAQGRQFWQADAETLEKLQEQYALAEDAIEQV</sequence>